<protein>
    <submittedName>
        <fullName evidence="2">Peptidoglycan-binding protein LysM</fullName>
    </submittedName>
</protein>
<dbReference type="AlphaFoldDB" id="A0A3T1D1W9"/>
<keyword evidence="3" id="KW-1185">Reference proteome</keyword>
<dbReference type="RefSeq" id="WP_130606302.1">
    <property type="nucleotide sequence ID" value="NZ_AP019400.1"/>
</dbReference>
<dbReference type="Proteomes" id="UP000289856">
    <property type="component" value="Chromosome"/>
</dbReference>
<sequence length="234" mass="26503">MSVAIFLSYNNQEEVLQIPVNPESIEFSDGLTSKTYEVVGLGEINVIKGMKLQEYSFSSFFPAKGTRQYYNTLLKDSVDPLLETSYVYTPQKYVEYIRGWMASKYPARFTFSDGDFKISEAVSIEKFDWKEVAGSPGDIEYTLTLKKYVFYAPKRVTVVTNLVTGAKTIQQKSARPDERVKPTTHKLVAGENLLIVARKYLGNSGRWREIQKLNGLTDAQLKNLQVGLVLKLPT</sequence>
<reference evidence="2 3" key="1">
    <citation type="submission" date="2019-01" db="EMBL/GenBank/DDBJ databases">
        <title>Complete genome sequence of Cohnella hallensis HS21 isolated from Korean fir (Abies koreana) rhizospheric soil.</title>
        <authorList>
            <person name="Jiang L."/>
            <person name="Kang S.W."/>
            <person name="Kim S."/>
            <person name="Jung J."/>
            <person name="Kim C.Y."/>
            <person name="Kim D.H."/>
            <person name="Kim S.W."/>
            <person name="Lee J."/>
        </authorList>
    </citation>
    <scope>NUCLEOTIDE SEQUENCE [LARGE SCALE GENOMIC DNA]</scope>
    <source>
        <strain evidence="2 3">HS21</strain>
    </source>
</reference>
<dbReference type="InterPro" id="IPR036779">
    <property type="entry name" value="LysM_dom_sf"/>
</dbReference>
<proteinExistence type="predicted"/>
<dbReference type="EMBL" id="AP019400">
    <property type="protein sequence ID" value="BBI32048.1"/>
    <property type="molecule type" value="Genomic_DNA"/>
</dbReference>
<dbReference type="OrthoDB" id="9800780at2"/>
<dbReference type="KEGG" id="cohn:KCTCHS21_14470"/>
<evidence type="ECO:0000313" key="2">
    <source>
        <dbReference type="EMBL" id="BBI32048.1"/>
    </source>
</evidence>
<organism evidence="2 3">
    <name type="scientific">Cohnella abietis</name>
    <dbReference type="NCBI Taxonomy" id="2507935"/>
    <lineage>
        <taxon>Bacteria</taxon>
        <taxon>Bacillati</taxon>
        <taxon>Bacillota</taxon>
        <taxon>Bacilli</taxon>
        <taxon>Bacillales</taxon>
        <taxon>Paenibacillaceae</taxon>
        <taxon>Cohnella</taxon>
    </lineage>
</organism>
<dbReference type="PROSITE" id="PS51782">
    <property type="entry name" value="LYSM"/>
    <property type="match status" value="1"/>
</dbReference>
<evidence type="ECO:0000313" key="3">
    <source>
        <dbReference type="Proteomes" id="UP000289856"/>
    </source>
</evidence>
<accession>A0A3T1D1W9</accession>
<gene>
    <name evidence="2" type="ORF">KCTCHS21_14470</name>
</gene>
<feature type="domain" description="LysM" evidence="1">
    <location>
        <begin position="183"/>
        <end position="232"/>
    </location>
</feature>
<evidence type="ECO:0000259" key="1">
    <source>
        <dbReference type="PROSITE" id="PS51782"/>
    </source>
</evidence>
<dbReference type="Gene3D" id="3.10.350.10">
    <property type="entry name" value="LysM domain"/>
    <property type="match status" value="1"/>
</dbReference>
<dbReference type="InterPro" id="IPR018392">
    <property type="entry name" value="LysM"/>
</dbReference>
<name>A0A3T1D1W9_9BACL</name>